<feature type="region of interest" description="Disordered" evidence="1">
    <location>
        <begin position="66"/>
        <end position="181"/>
    </location>
</feature>
<dbReference type="Pfam" id="PF09282">
    <property type="entry name" value="Mago-bind"/>
    <property type="match status" value="1"/>
</dbReference>
<reference evidence="4" key="2">
    <citation type="submission" date="2020-04" db="EMBL/GenBank/DDBJ databases">
        <authorList>
            <consortium name="NCBI Genome Project"/>
        </authorList>
    </citation>
    <scope>NUCLEOTIDE SEQUENCE</scope>
    <source>
        <strain evidence="4">CBS 342.82</strain>
    </source>
</reference>
<feature type="compositionally biased region" description="Basic and acidic residues" evidence="1">
    <location>
        <begin position="141"/>
        <end position="156"/>
    </location>
</feature>
<feature type="region of interest" description="Disordered" evidence="1">
    <location>
        <begin position="1"/>
        <end position="36"/>
    </location>
</feature>
<feature type="compositionally biased region" description="Basic residues" evidence="1">
    <location>
        <begin position="96"/>
        <end position="106"/>
    </location>
</feature>
<dbReference type="GO" id="GO:0003723">
    <property type="term" value="F:RNA binding"/>
    <property type="evidence" value="ECO:0007669"/>
    <property type="project" value="TreeGrafter"/>
</dbReference>
<evidence type="ECO:0000313" key="4">
    <source>
        <dbReference type="RefSeq" id="XP_033457762.1"/>
    </source>
</evidence>
<feature type="compositionally biased region" description="Low complexity" evidence="1">
    <location>
        <begin position="81"/>
        <end position="95"/>
    </location>
</feature>
<reference evidence="4" key="1">
    <citation type="submission" date="2020-01" db="EMBL/GenBank/DDBJ databases">
        <authorList>
            <consortium name="DOE Joint Genome Institute"/>
            <person name="Haridas S."/>
            <person name="Albert R."/>
            <person name="Binder M."/>
            <person name="Bloem J."/>
            <person name="Labutti K."/>
            <person name="Salamov A."/>
            <person name="Andreopoulos B."/>
            <person name="Baker S.E."/>
            <person name="Barry K."/>
            <person name="Bills G."/>
            <person name="Bluhm B.H."/>
            <person name="Cannon C."/>
            <person name="Castanera R."/>
            <person name="Culley D.E."/>
            <person name="Daum C."/>
            <person name="Ezra D."/>
            <person name="Gonzalez J.B."/>
            <person name="Henrissat B."/>
            <person name="Kuo A."/>
            <person name="Liang C."/>
            <person name="Lipzen A."/>
            <person name="Lutzoni F."/>
            <person name="Magnuson J."/>
            <person name="Mondo S."/>
            <person name="Nolan M."/>
            <person name="Ohm R."/>
            <person name="Pangilinan J."/>
            <person name="Park H.-J."/>
            <person name="Ramirez L."/>
            <person name="Alfaro M."/>
            <person name="Sun H."/>
            <person name="Tritt A."/>
            <person name="Yoshinaga Y."/>
            <person name="Zwiers L.-H."/>
            <person name="Turgeon B.G."/>
            <person name="Goodwin S.B."/>
            <person name="Spatafora J.W."/>
            <person name="Crous P.W."/>
            <person name="Grigoriev I.V."/>
        </authorList>
    </citation>
    <scope>NUCLEOTIDE SEQUENCE</scope>
    <source>
        <strain evidence="4">CBS 342.82</strain>
    </source>
</reference>
<dbReference type="InterPro" id="IPR015362">
    <property type="entry name" value="WIBG_mago-bd"/>
</dbReference>
<proteinExistence type="predicted"/>
<dbReference type="GO" id="GO:0035145">
    <property type="term" value="C:exon-exon junction complex"/>
    <property type="evidence" value="ECO:0007669"/>
    <property type="project" value="TreeGrafter"/>
</dbReference>
<gene>
    <name evidence="4" type="ORF">K489DRAFT_323796</name>
</gene>
<dbReference type="GO" id="GO:1903259">
    <property type="term" value="P:exon-exon junction complex disassembly"/>
    <property type="evidence" value="ECO:0007669"/>
    <property type="project" value="InterPro"/>
</dbReference>
<sequence length="210" mass="22783">MTTPISPDTAAPSRSGIRRLQDGNSIIPASIRPDGSVRKEIRVKAGYRPPEDVEVYKNRTAHAWKNRDAGVPGAEDAHNDSSASQTAAATASAAKNAKRREARKRAAATSTENTPGVPAGLETEKGVKTYDPNVASSSEAQPKDDPESERLKEARKLAKKLRQARDLKSKKDEGNSLLPEQIHKVIKINELLRQLDQLGFDENGDAKPSD</sequence>
<organism evidence="4">
    <name type="scientific">Dissoconium aciculare CBS 342.82</name>
    <dbReference type="NCBI Taxonomy" id="1314786"/>
    <lineage>
        <taxon>Eukaryota</taxon>
        <taxon>Fungi</taxon>
        <taxon>Dikarya</taxon>
        <taxon>Ascomycota</taxon>
        <taxon>Pezizomycotina</taxon>
        <taxon>Dothideomycetes</taxon>
        <taxon>Dothideomycetidae</taxon>
        <taxon>Mycosphaerellales</taxon>
        <taxon>Dissoconiaceae</taxon>
        <taxon>Dissoconium</taxon>
    </lineage>
</organism>
<dbReference type="SUPFAM" id="SSF101931">
    <property type="entry name" value="Pym (Within the bgcn gene intron protein, WIBG), N-terminal domain"/>
    <property type="match status" value="1"/>
</dbReference>
<dbReference type="InterPro" id="IPR039333">
    <property type="entry name" value="PYM1"/>
</dbReference>
<feature type="domain" description="WIBG Mago-binding" evidence="2">
    <location>
        <begin position="23"/>
        <end position="49"/>
    </location>
</feature>
<dbReference type="RefSeq" id="XP_033457762.1">
    <property type="nucleotide sequence ID" value="XM_033601724.1"/>
</dbReference>
<dbReference type="PANTHER" id="PTHR22959">
    <property type="entry name" value="PYM PROTEIN"/>
    <property type="match status" value="1"/>
</dbReference>
<feature type="compositionally biased region" description="Basic and acidic residues" evidence="1">
    <location>
        <begin position="163"/>
        <end position="174"/>
    </location>
</feature>
<accession>A0A6J3LY86</accession>
<reference evidence="4" key="3">
    <citation type="submission" date="2025-08" db="UniProtKB">
        <authorList>
            <consortium name="RefSeq"/>
        </authorList>
    </citation>
    <scope>IDENTIFICATION</scope>
    <source>
        <strain evidence="4">CBS 342.82</strain>
    </source>
</reference>
<evidence type="ECO:0000256" key="1">
    <source>
        <dbReference type="SAM" id="MobiDB-lite"/>
    </source>
</evidence>
<name>A0A6J3LY86_9PEZI</name>
<dbReference type="GO" id="GO:0005737">
    <property type="term" value="C:cytoplasm"/>
    <property type="evidence" value="ECO:0007669"/>
    <property type="project" value="TreeGrafter"/>
</dbReference>
<dbReference type="AlphaFoldDB" id="A0A6J3LY86"/>
<dbReference type="SMART" id="SM01273">
    <property type="entry name" value="Mago-bind"/>
    <property type="match status" value="1"/>
</dbReference>
<dbReference type="InterPro" id="IPR036348">
    <property type="entry name" value="WIBG_N_sf"/>
</dbReference>
<evidence type="ECO:0000313" key="3">
    <source>
        <dbReference type="Proteomes" id="UP000504637"/>
    </source>
</evidence>
<evidence type="ECO:0000259" key="2">
    <source>
        <dbReference type="SMART" id="SM01273"/>
    </source>
</evidence>
<protein>
    <recommendedName>
        <fullName evidence="2">WIBG Mago-binding domain-containing protein</fullName>
    </recommendedName>
</protein>
<dbReference type="PANTHER" id="PTHR22959:SF0">
    <property type="entry name" value="PARTNER OF Y14 AND MAGO"/>
    <property type="match status" value="1"/>
</dbReference>
<dbReference type="Proteomes" id="UP000504637">
    <property type="component" value="Unplaced"/>
</dbReference>
<dbReference type="GeneID" id="54359524"/>
<dbReference type="OrthoDB" id="21625at2759"/>
<keyword evidence="3" id="KW-1185">Reference proteome</keyword>